<comment type="caution">
    <text evidence="1">The sequence shown here is derived from an EMBL/GenBank/DDBJ whole genome shotgun (WGS) entry which is preliminary data.</text>
</comment>
<dbReference type="AlphaFoldDB" id="A0AAV4BYF7"/>
<protein>
    <submittedName>
        <fullName evidence="1">Uncharacterized protein</fullName>
    </submittedName>
</protein>
<evidence type="ECO:0000313" key="1">
    <source>
        <dbReference type="EMBL" id="GFO24077.1"/>
    </source>
</evidence>
<name>A0AAV4BYF7_9GAST</name>
<evidence type="ECO:0000313" key="2">
    <source>
        <dbReference type="Proteomes" id="UP000735302"/>
    </source>
</evidence>
<gene>
    <name evidence="1" type="ORF">PoB_005058200</name>
</gene>
<organism evidence="1 2">
    <name type="scientific">Plakobranchus ocellatus</name>
    <dbReference type="NCBI Taxonomy" id="259542"/>
    <lineage>
        <taxon>Eukaryota</taxon>
        <taxon>Metazoa</taxon>
        <taxon>Spiralia</taxon>
        <taxon>Lophotrochozoa</taxon>
        <taxon>Mollusca</taxon>
        <taxon>Gastropoda</taxon>
        <taxon>Heterobranchia</taxon>
        <taxon>Euthyneura</taxon>
        <taxon>Panpulmonata</taxon>
        <taxon>Sacoglossa</taxon>
        <taxon>Placobranchoidea</taxon>
        <taxon>Plakobranchidae</taxon>
        <taxon>Plakobranchus</taxon>
    </lineage>
</organism>
<dbReference type="Proteomes" id="UP000735302">
    <property type="component" value="Unassembled WGS sequence"/>
</dbReference>
<accession>A0AAV4BYF7</accession>
<sequence length="81" mass="9594">MGQDTLWLPSSVENVNFIWLKILKRSVHITAAKKCPRGGQYCNRKCHRQMCKERTRDFQGPFCREFEPQHWRSSLTEGLKV</sequence>
<proteinExistence type="predicted"/>
<dbReference type="EMBL" id="BLXT01005595">
    <property type="protein sequence ID" value="GFO24077.1"/>
    <property type="molecule type" value="Genomic_DNA"/>
</dbReference>
<keyword evidence="2" id="KW-1185">Reference proteome</keyword>
<reference evidence="1 2" key="1">
    <citation type="journal article" date="2021" name="Elife">
        <title>Chloroplast acquisition without the gene transfer in kleptoplastic sea slugs, Plakobranchus ocellatus.</title>
        <authorList>
            <person name="Maeda T."/>
            <person name="Takahashi S."/>
            <person name="Yoshida T."/>
            <person name="Shimamura S."/>
            <person name="Takaki Y."/>
            <person name="Nagai Y."/>
            <person name="Toyoda A."/>
            <person name="Suzuki Y."/>
            <person name="Arimoto A."/>
            <person name="Ishii H."/>
            <person name="Satoh N."/>
            <person name="Nishiyama T."/>
            <person name="Hasebe M."/>
            <person name="Maruyama T."/>
            <person name="Minagawa J."/>
            <person name="Obokata J."/>
            <person name="Shigenobu S."/>
        </authorList>
    </citation>
    <scope>NUCLEOTIDE SEQUENCE [LARGE SCALE GENOMIC DNA]</scope>
</reference>